<feature type="compositionally biased region" description="Polar residues" evidence="7">
    <location>
        <begin position="110"/>
        <end position="123"/>
    </location>
</feature>
<feature type="region of interest" description="Disordered" evidence="7">
    <location>
        <begin position="87"/>
        <end position="150"/>
    </location>
</feature>
<evidence type="ECO:0000256" key="7">
    <source>
        <dbReference type="SAM" id="MobiDB-lite"/>
    </source>
</evidence>
<keyword evidence="10" id="KW-1185">Reference proteome</keyword>
<evidence type="ECO:0000256" key="5">
    <source>
        <dbReference type="ARBA" id="ARBA00023242"/>
    </source>
</evidence>
<sequence>MGRKKIQIKPIMDERNRQVTFQKRRFGLMKKAMELSVLCDCQIGLIIFNTNNKLVQYSSHDMDSILLRYTEYTDSCETYTNREFLNAADSKDDDEDEDGLSVAGDDRSKLSVTPQPQAQSTRHTPNANMNTPPPPQSLQHTPPSVQSHVQARSPYNMPNVVVQSHTYEPMSYQQQQLDHQYRQQQQHMQQFPPQHPQHLQHQQLFMQQQMYQHADPTVQHLQPMHRYPSPQPPGHQILHPQPSTSPQPQAMQQMYTQRQFQQPFMAPPGYMARPASQPPAGNLLPVAVSAPVAPIQPAQPLSQSASPVMSHHNAMKGGQSPMNGDASPMTDGSSIMVATTPNSTGTGSPVLSPTNGGAKKPKLRVQIPTEGKEANNTLAGPLVKEEESSELPPIQKRPLESAPISSTLPSQFAKNLPSPSTFYPEFYASQAELSPIVFGQTPTSAQPSSAFNWPAVPRERELSRVHQPSPLAKGQNNTLASSSSGIASSSKATSDASSKGSNLRISSTPVLTPASSSTGSADDSPVDGNKARSSSVEPKQETGQEGGGASEDGPAAKKAKKN</sequence>
<dbReference type="GO" id="GO:0000977">
    <property type="term" value="F:RNA polymerase II transcription regulatory region sequence-specific DNA binding"/>
    <property type="evidence" value="ECO:0007669"/>
    <property type="project" value="InterPro"/>
</dbReference>
<evidence type="ECO:0000313" key="10">
    <source>
        <dbReference type="Proteomes" id="UP000696485"/>
    </source>
</evidence>
<feature type="region of interest" description="Disordered" evidence="7">
    <location>
        <begin position="371"/>
        <end position="403"/>
    </location>
</feature>
<dbReference type="EMBL" id="JAAAUY010000223">
    <property type="protein sequence ID" value="KAF9333075.1"/>
    <property type="molecule type" value="Genomic_DNA"/>
</dbReference>
<comment type="subcellular location">
    <subcellularLocation>
        <location evidence="1">Nucleus</location>
    </subcellularLocation>
</comment>
<feature type="region of interest" description="Disordered" evidence="7">
    <location>
        <begin position="342"/>
        <end position="361"/>
    </location>
</feature>
<evidence type="ECO:0000256" key="4">
    <source>
        <dbReference type="ARBA" id="ARBA00023163"/>
    </source>
</evidence>
<evidence type="ECO:0000256" key="1">
    <source>
        <dbReference type="ARBA" id="ARBA00004123"/>
    </source>
</evidence>
<reference evidence="9" key="1">
    <citation type="journal article" date="2020" name="Fungal Divers.">
        <title>Resolving the Mortierellaceae phylogeny through synthesis of multi-gene phylogenetics and phylogenomics.</title>
        <authorList>
            <person name="Vandepol N."/>
            <person name="Liber J."/>
            <person name="Desiro A."/>
            <person name="Na H."/>
            <person name="Kennedy M."/>
            <person name="Barry K."/>
            <person name="Grigoriev I.V."/>
            <person name="Miller A.N."/>
            <person name="O'Donnell K."/>
            <person name="Stajich J.E."/>
            <person name="Bonito G."/>
        </authorList>
    </citation>
    <scope>NUCLEOTIDE SEQUENCE</scope>
    <source>
        <strain evidence="9">NVP1</strain>
    </source>
</reference>
<dbReference type="GO" id="GO:0045944">
    <property type="term" value="P:positive regulation of transcription by RNA polymerase II"/>
    <property type="evidence" value="ECO:0007669"/>
    <property type="project" value="InterPro"/>
</dbReference>
<dbReference type="GO" id="GO:0005634">
    <property type="term" value="C:nucleus"/>
    <property type="evidence" value="ECO:0007669"/>
    <property type="project" value="UniProtKB-SubCell"/>
</dbReference>
<protein>
    <submittedName>
        <fullName evidence="9">Myocyte enhancer factor</fullName>
    </submittedName>
</protein>
<evidence type="ECO:0000256" key="3">
    <source>
        <dbReference type="ARBA" id="ARBA00023125"/>
    </source>
</evidence>
<comment type="caution">
    <text evidence="9">The sequence shown here is derived from an EMBL/GenBank/DDBJ whole genome shotgun (WGS) entry which is preliminary data.</text>
</comment>
<dbReference type="InterPro" id="IPR033896">
    <property type="entry name" value="MEF2-like_N"/>
</dbReference>
<dbReference type="PROSITE" id="PS50066">
    <property type="entry name" value="MADS_BOX_2"/>
    <property type="match status" value="1"/>
</dbReference>
<feature type="compositionally biased region" description="Polar residues" evidence="7">
    <location>
        <begin position="503"/>
        <end position="521"/>
    </location>
</feature>
<keyword evidence="2" id="KW-0805">Transcription regulation</keyword>
<feature type="region of interest" description="Disordered" evidence="7">
    <location>
        <begin position="439"/>
        <end position="562"/>
    </location>
</feature>
<dbReference type="Pfam" id="PF00319">
    <property type="entry name" value="SRF-TF"/>
    <property type="match status" value="1"/>
</dbReference>
<dbReference type="SUPFAM" id="SSF55455">
    <property type="entry name" value="SRF-like"/>
    <property type="match status" value="1"/>
</dbReference>
<evidence type="ECO:0000256" key="2">
    <source>
        <dbReference type="ARBA" id="ARBA00023015"/>
    </source>
</evidence>
<dbReference type="PANTHER" id="PTHR48019">
    <property type="entry name" value="SERUM RESPONSE FACTOR HOMOLOG"/>
    <property type="match status" value="1"/>
</dbReference>
<feature type="compositionally biased region" description="Low complexity" evidence="7">
    <location>
        <begin position="480"/>
        <end position="501"/>
    </location>
</feature>
<dbReference type="PRINTS" id="PR00404">
    <property type="entry name" value="MADSDOMAIN"/>
</dbReference>
<keyword evidence="4" id="KW-0804">Transcription</keyword>
<keyword evidence="5" id="KW-0539">Nucleus</keyword>
<dbReference type="Proteomes" id="UP000696485">
    <property type="component" value="Unassembled WGS sequence"/>
</dbReference>
<name>A0A9P5SQT5_9FUNG</name>
<dbReference type="InterPro" id="IPR002100">
    <property type="entry name" value="TF_MADSbox"/>
</dbReference>
<dbReference type="InterPro" id="IPR036879">
    <property type="entry name" value="TF_MADSbox_sf"/>
</dbReference>
<evidence type="ECO:0000313" key="9">
    <source>
        <dbReference type="EMBL" id="KAF9333075.1"/>
    </source>
</evidence>
<keyword evidence="3" id="KW-0238">DNA-binding</keyword>
<dbReference type="PROSITE" id="PS00350">
    <property type="entry name" value="MADS_BOX_1"/>
    <property type="match status" value="1"/>
</dbReference>
<dbReference type="CDD" id="cd00265">
    <property type="entry name" value="MADS_MEF2_like"/>
    <property type="match status" value="1"/>
</dbReference>
<feature type="domain" description="MADS-box" evidence="8">
    <location>
        <begin position="1"/>
        <end position="61"/>
    </location>
</feature>
<dbReference type="GO" id="GO:0046983">
    <property type="term" value="F:protein dimerization activity"/>
    <property type="evidence" value="ECO:0007669"/>
    <property type="project" value="InterPro"/>
</dbReference>
<comment type="similarity">
    <text evidence="6">Belongs to the MEF2 family.</text>
</comment>
<gene>
    <name evidence="9" type="primary">MEF2A_1</name>
    <name evidence="9" type="ORF">BG006_004037</name>
</gene>
<dbReference type="InterPro" id="IPR050142">
    <property type="entry name" value="MADS-box/MEF2_TF"/>
</dbReference>
<feature type="compositionally biased region" description="Low complexity" evidence="7">
    <location>
        <begin position="172"/>
        <end position="190"/>
    </location>
</feature>
<dbReference type="AlphaFoldDB" id="A0A9P5SQT5"/>
<feature type="compositionally biased region" description="Polar residues" evidence="7">
    <location>
        <begin position="531"/>
        <end position="543"/>
    </location>
</feature>
<accession>A0A9P5SQT5</accession>
<dbReference type="SMART" id="SM00432">
    <property type="entry name" value="MADS"/>
    <property type="match status" value="1"/>
</dbReference>
<organism evidence="9 10">
    <name type="scientific">Podila minutissima</name>
    <dbReference type="NCBI Taxonomy" id="64525"/>
    <lineage>
        <taxon>Eukaryota</taxon>
        <taxon>Fungi</taxon>
        <taxon>Fungi incertae sedis</taxon>
        <taxon>Mucoromycota</taxon>
        <taxon>Mortierellomycotina</taxon>
        <taxon>Mortierellomycetes</taxon>
        <taxon>Mortierellales</taxon>
        <taxon>Mortierellaceae</taxon>
        <taxon>Podila</taxon>
    </lineage>
</organism>
<feature type="region of interest" description="Disordered" evidence="7">
    <location>
        <begin position="170"/>
        <end position="190"/>
    </location>
</feature>
<evidence type="ECO:0000256" key="6">
    <source>
        <dbReference type="ARBA" id="ARBA00025805"/>
    </source>
</evidence>
<feature type="compositionally biased region" description="Polar residues" evidence="7">
    <location>
        <begin position="440"/>
        <end position="451"/>
    </location>
</feature>
<feature type="region of interest" description="Disordered" evidence="7">
    <location>
        <begin position="298"/>
        <end position="320"/>
    </location>
</feature>
<proteinExistence type="inferred from homology"/>
<evidence type="ECO:0000259" key="8">
    <source>
        <dbReference type="PROSITE" id="PS50066"/>
    </source>
</evidence>
<dbReference type="Gene3D" id="3.40.1810.10">
    <property type="entry name" value="Transcription factor, MADS-box"/>
    <property type="match status" value="1"/>
</dbReference>
<feature type="compositionally biased region" description="Polar residues" evidence="7">
    <location>
        <begin position="342"/>
        <end position="355"/>
    </location>
</feature>